<dbReference type="GO" id="GO:0005886">
    <property type="term" value="C:plasma membrane"/>
    <property type="evidence" value="ECO:0007669"/>
    <property type="project" value="UniProtKB-SubCell"/>
</dbReference>
<evidence type="ECO:0000256" key="9">
    <source>
        <dbReference type="SAM" id="Phobius"/>
    </source>
</evidence>
<reference evidence="12" key="1">
    <citation type="submission" date="2016-03" db="EMBL/GenBank/DDBJ databases">
        <authorList>
            <person name="Ploux O."/>
        </authorList>
    </citation>
    <scope>NUCLEOTIDE SEQUENCE</scope>
    <source>
        <strain evidence="12">UC10</strain>
    </source>
</reference>
<evidence type="ECO:0000256" key="2">
    <source>
        <dbReference type="ARBA" id="ARBA00022475"/>
    </source>
</evidence>
<protein>
    <submittedName>
        <fullName evidence="12">Glycosyl transferase family 39</fullName>
    </submittedName>
</protein>
<dbReference type="InterPro" id="IPR038731">
    <property type="entry name" value="RgtA/B/C-like"/>
</dbReference>
<dbReference type="GO" id="GO:0016763">
    <property type="term" value="F:pentosyltransferase activity"/>
    <property type="evidence" value="ECO:0007669"/>
    <property type="project" value="TreeGrafter"/>
</dbReference>
<feature type="transmembrane region" description="Helical" evidence="9">
    <location>
        <begin position="369"/>
        <end position="390"/>
    </location>
</feature>
<evidence type="ECO:0000313" key="12">
    <source>
        <dbReference type="EMBL" id="SBS74427.1"/>
    </source>
</evidence>
<evidence type="ECO:0000256" key="7">
    <source>
        <dbReference type="ARBA" id="ARBA00023136"/>
    </source>
</evidence>
<feature type="transmembrane region" description="Helical" evidence="9">
    <location>
        <begin position="316"/>
        <end position="335"/>
    </location>
</feature>
<evidence type="ECO:0000256" key="6">
    <source>
        <dbReference type="ARBA" id="ARBA00022989"/>
    </source>
</evidence>
<keyword evidence="3" id="KW-0328">Glycosyltransferase</keyword>
<evidence type="ECO:0000256" key="1">
    <source>
        <dbReference type="ARBA" id="ARBA00004651"/>
    </source>
</evidence>
<accession>A0A1Y5P722</accession>
<gene>
    <name evidence="12" type="ORF">MHPYR_20034</name>
</gene>
<evidence type="ECO:0000259" key="10">
    <source>
        <dbReference type="Pfam" id="PF13231"/>
    </source>
</evidence>
<name>A0A1Y5P722_9MYCO</name>
<feature type="region of interest" description="Disordered" evidence="8">
    <location>
        <begin position="458"/>
        <end position="479"/>
    </location>
</feature>
<dbReference type="InterPro" id="IPR056785">
    <property type="entry name" value="YkcA/B-like_C"/>
</dbReference>
<dbReference type="GO" id="GO:0009103">
    <property type="term" value="P:lipopolysaccharide biosynthetic process"/>
    <property type="evidence" value="ECO:0007669"/>
    <property type="project" value="UniProtKB-ARBA"/>
</dbReference>
<organism evidence="12">
    <name type="scientific">uncultured Mycobacterium sp</name>
    <dbReference type="NCBI Taxonomy" id="171292"/>
    <lineage>
        <taxon>Bacteria</taxon>
        <taxon>Bacillati</taxon>
        <taxon>Actinomycetota</taxon>
        <taxon>Actinomycetes</taxon>
        <taxon>Mycobacteriales</taxon>
        <taxon>Mycobacteriaceae</taxon>
        <taxon>Mycobacterium</taxon>
        <taxon>environmental samples</taxon>
    </lineage>
</organism>
<feature type="transmembrane region" description="Helical" evidence="9">
    <location>
        <begin position="341"/>
        <end position="362"/>
    </location>
</feature>
<feature type="domain" description="Glycosyltransferase RgtA/B/C/D-like" evidence="10">
    <location>
        <begin position="63"/>
        <end position="219"/>
    </location>
</feature>
<feature type="transmembrane region" description="Helical" evidence="9">
    <location>
        <begin position="425"/>
        <end position="444"/>
    </location>
</feature>
<keyword evidence="7 9" id="KW-0472">Membrane</keyword>
<proteinExistence type="predicted"/>
<evidence type="ECO:0000256" key="8">
    <source>
        <dbReference type="SAM" id="MobiDB-lite"/>
    </source>
</evidence>
<dbReference type="AlphaFoldDB" id="A0A1Y5P722"/>
<evidence type="ECO:0000256" key="5">
    <source>
        <dbReference type="ARBA" id="ARBA00022692"/>
    </source>
</evidence>
<dbReference type="Pfam" id="PF13231">
    <property type="entry name" value="PMT_2"/>
    <property type="match status" value="1"/>
</dbReference>
<dbReference type="Pfam" id="PF24878">
    <property type="entry name" value="YkcB_C"/>
    <property type="match status" value="1"/>
</dbReference>
<evidence type="ECO:0000256" key="4">
    <source>
        <dbReference type="ARBA" id="ARBA00022679"/>
    </source>
</evidence>
<feature type="transmembrane region" description="Helical" evidence="9">
    <location>
        <begin position="208"/>
        <end position="229"/>
    </location>
</feature>
<keyword evidence="4 12" id="KW-0808">Transferase</keyword>
<dbReference type="EMBL" id="FLQS01000012">
    <property type="protein sequence ID" value="SBS74427.1"/>
    <property type="molecule type" value="Genomic_DNA"/>
</dbReference>
<keyword evidence="2" id="KW-1003">Cell membrane</keyword>
<evidence type="ECO:0000256" key="3">
    <source>
        <dbReference type="ARBA" id="ARBA00022676"/>
    </source>
</evidence>
<keyword evidence="5 9" id="KW-0812">Transmembrane</keyword>
<evidence type="ECO:0000259" key="11">
    <source>
        <dbReference type="Pfam" id="PF24878"/>
    </source>
</evidence>
<dbReference type="PANTHER" id="PTHR33908:SF3">
    <property type="entry name" value="UNDECAPRENYL PHOSPHATE-ALPHA-4-AMINO-4-DEOXY-L-ARABINOSE ARABINOSYL TRANSFERASE"/>
    <property type="match status" value="1"/>
</dbReference>
<comment type="subcellular location">
    <subcellularLocation>
        <location evidence="1">Cell membrane</location>
        <topology evidence="1">Multi-pass membrane protein</topology>
    </subcellularLocation>
</comment>
<feature type="transmembrane region" description="Helical" evidence="9">
    <location>
        <begin position="286"/>
        <end position="304"/>
    </location>
</feature>
<keyword evidence="6 9" id="KW-1133">Transmembrane helix</keyword>
<dbReference type="PANTHER" id="PTHR33908">
    <property type="entry name" value="MANNOSYLTRANSFERASE YKCB-RELATED"/>
    <property type="match status" value="1"/>
</dbReference>
<sequence>MIRARQHGGLAVLLLATAVLYVWDLGASGWANAFYSAAAQAGSESWTAWLFGSSDAANAITVDKTPAALWVTGLSARLFGVNPWSILLPQALAGVAAVGVLYVAVRRVSGPWAGLFAGAILALTPAAALMFRFNNPDALLVLSLVVAAYFTQRALDRNAAWWWLPLAGVAVGVGFLAKMLQAFLVLPALAVVFLSAADASVRARVTRLAAAVGALVVSAGWYLLLVALWPASARPYIGGSQHNSIVELALGYNGLGRLTGDETGGLGNLNQDAGWARLFGAEMGTYIAWLIPAAVIAIVAGLVITRRAPRTDATRAALLLWGGWLLVTAVVFSFANGILHAYYSVALAPAVAAGLAVGTSLLWRHRADIGAATTLSGIVVITAVLAYLLLQRDSQWLPWLRVAVVVAAIACALLLLVVARLPGRVGTAVGVLAVVAALAGPVAFSLATVAAPHSGAIPSVGPSDGRGGPPGGMFDAPKPGAELTAELRQDADEFTWAAAAVGSSNAAGYQLATGLPVMAVGGFNGTDPAPTLEQFQAYVAARRIHWFVKSDMPGFGFGNRSGSDAAEQIQRWVSANFTPREVDGVTVYDLSQGFTAAA</sequence>
<feature type="transmembrane region" description="Helical" evidence="9">
    <location>
        <begin position="112"/>
        <end position="132"/>
    </location>
</feature>
<feature type="transmembrane region" description="Helical" evidence="9">
    <location>
        <begin position="183"/>
        <end position="201"/>
    </location>
</feature>
<feature type="domain" description="Putative mannosyltransferase YkcA/B-like C-terminal" evidence="11">
    <location>
        <begin position="483"/>
        <end position="576"/>
    </location>
</feature>
<dbReference type="InterPro" id="IPR050297">
    <property type="entry name" value="LipidA_mod_glycosyltrf_83"/>
</dbReference>
<feature type="transmembrane region" description="Helical" evidence="9">
    <location>
        <begin position="396"/>
        <end position="418"/>
    </location>
</feature>
<dbReference type="GO" id="GO:0010041">
    <property type="term" value="P:response to iron(III) ion"/>
    <property type="evidence" value="ECO:0007669"/>
    <property type="project" value="TreeGrafter"/>
</dbReference>
<feature type="transmembrane region" description="Helical" evidence="9">
    <location>
        <begin position="84"/>
        <end position="105"/>
    </location>
</feature>